<evidence type="ECO:0000313" key="1">
    <source>
        <dbReference type="EMBL" id="KAF0929326.1"/>
    </source>
</evidence>
<dbReference type="EMBL" id="SPHZ02000002">
    <property type="protein sequence ID" value="KAF0929326.1"/>
    <property type="molecule type" value="Genomic_DNA"/>
</dbReference>
<evidence type="ECO:0008006" key="3">
    <source>
        <dbReference type="Google" id="ProtNLM"/>
    </source>
</evidence>
<dbReference type="AlphaFoldDB" id="A0A6G1EXG0"/>
<organism evidence="1 2">
    <name type="scientific">Oryza meyeriana var. granulata</name>
    <dbReference type="NCBI Taxonomy" id="110450"/>
    <lineage>
        <taxon>Eukaryota</taxon>
        <taxon>Viridiplantae</taxon>
        <taxon>Streptophyta</taxon>
        <taxon>Embryophyta</taxon>
        <taxon>Tracheophyta</taxon>
        <taxon>Spermatophyta</taxon>
        <taxon>Magnoliopsida</taxon>
        <taxon>Liliopsida</taxon>
        <taxon>Poales</taxon>
        <taxon>Poaceae</taxon>
        <taxon>BOP clade</taxon>
        <taxon>Oryzoideae</taxon>
        <taxon>Oryzeae</taxon>
        <taxon>Oryzinae</taxon>
        <taxon>Oryza</taxon>
        <taxon>Oryza meyeriana</taxon>
    </lineage>
</organism>
<reference evidence="1 2" key="1">
    <citation type="submission" date="2019-11" db="EMBL/GenBank/DDBJ databases">
        <title>Whole genome sequence of Oryza granulata.</title>
        <authorList>
            <person name="Li W."/>
        </authorList>
    </citation>
    <scope>NUCLEOTIDE SEQUENCE [LARGE SCALE GENOMIC DNA]</scope>
    <source>
        <strain evidence="2">cv. Menghai</strain>
        <tissue evidence="1">Leaf</tissue>
    </source>
</reference>
<keyword evidence="2" id="KW-1185">Reference proteome</keyword>
<gene>
    <name evidence="1" type="ORF">E2562_019909</name>
</gene>
<proteinExistence type="predicted"/>
<name>A0A6G1EXG0_9ORYZ</name>
<sequence length="172" mass="19397">MSRRPYDAYLYIDNFMFGRHTEKQRLLSFLLEYKPPGLHPAVLPVVGGLGVGKKTLVAHDDFTTLPDRCWWNSPLRLGRPRPHHFPPHHHRPFLRLVRALHPRCLLGLVQMQDQACDFVLAEPPHRSAPAASAVAQEADFAFFFLPESATPGGWLLGDFRDGLVSGPSDRVT</sequence>
<dbReference type="PANTHER" id="PTHR31264:SF7">
    <property type="entry name" value="F-BOX DOMAIN CONTAINING PROTEIN, EXPRESSED"/>
    <property type="match status" value="1"/>
</dbReference>
<evidence type="ECO:0000313" key="2">
    <source>
        <dbReference type="Proteomes" id="UP000479710"/>
    </source>
</evidence>
<dbReference type="Proteomes" id="UP000479710">
    <property type="component" value="Unassembled WGS sequence"/>
</dbReference>
<accession>A0A6G1EXG0</accession>
<protein>
    <recommendedName>
        <fullName evidence="3">NB-ARC domain-containing protein</fullName>
    </recommendedName>
</protein>
<dbReference type="PANTHER" id="PTHR31264">
    <property type="entry name" value="OS07G0554500 PROTEIN-RELATED"/>
    <property type="match status" value="1"/>
</dbReference>
<comment type="caution">
    <text evidence="1">The sequence shown here is derived from an EMBL/GenBank/DDBJ whole genome shotgun (WGS) entry which is preliminary data.</text>
</comment>